<organism evidence="1 2">
    <name type="scientific">Eumeta variegata</name>
    <name type="common">Bagworm moth</name>
    <name type="synonym">Eumeta japonica</name>
    <dbReference type="NCBI Taxonomy" id="151549"/>
    <lineage>
        <taxon>Eukaryota</taxon>
        <taxon>Metazoa</taxon>
        <taxon>Ecdysozoa</taxon>
        <taxon>Arthropoda</taxon>
        <taxon>Hexapoda</taxon>
        <taxon>Insecta</taxon>
        <taxon>Pterygota</taxon>
        <taxon>Neoptera</taxon>
        <taxon>Endopterygota</taxon>
        <taxon>Lepidoptera</taxon>
        <taxon>Glossata</taxon>
        <taxon>Ditrysia</taxon>
        <taxon>Tineoidea</taxon>
        <taxon>Psychidae</taxon>
        <taxon>Oiketicinae</taxon>
        <taxon>Eumeta</taxon>
    </lineage>
</organism>
<dbReference type="Proteomes" id="UP000299102">
    <property type="component" value="Unassembled WGS sequence"/>
</dbReference>
<keyword evidence="2" id="KW-1185">Reference proteome</keyword>
<reference evidence="1 2" key="1">
    <citation type="journal article" date="2019" name="Commun. Biol.">
        <title>The bagworm genome reveals a unique fibroin gene that provides high tensile strength.</title>
        <authorList>
            <person name="Kono N."/>
            <person name="Nakamura H."/>
            <person name="Ohtoshi R."/>
            <person name="Tomita M."/>
            <person name="Numata K."/>
            <person name="Arakawa K."/>
        </authorList>
    </citation>
    <scope>NUCLEOTIDE SEQUENCE [LARGE SCALE GENOMIC DNA]</scope>
</reference>
<gene>
    <name evidence="1" type="ORF">EVAR_46864_1</name>
</gene>
<dbReference type="AlphaFoldDB" id="A0A4C1XPJ3"/>
<evidence type="ECO:0000313" key="1">
    <source>
        <dbReference type="EMBL" id="GBP65070.1"/>
    </source>
</evidence>
<sequence length="119" mass="13831">MQTRTYTPPDIYSLRCIGTCPFQSLRLAEGRAMMVMTMMKIRTVFIQIIVFKKPKTKLIPIAFNFSQNLGYDKYDWVTRMLKLGTLILQAIILDKFEDEQKQLVSLKMVAISNFESVPE</sequence>
<comment type="caution">
    <text evidence="1">The sequence shown here is derived from an EMBL/GenBank/DDBJ whole genome shotgun (WGS) entry which is preliminary data.</text>
</comment>
<proteinExistence type="predicted"/>
<evidence type="ECO:0000313" key="2">
    <source>
        <dbReference type="Proteomes" id="UP000299102"/>
    </source>
</evidence>
<accession>A0A4C1XPJ3</accession>
<protein>
    <submittedName>
        <fullName evidence="1">Uncharacterized protein</fullName>
    </submittedName>
</protein>
<dbReference type="EMBL" id="BGZK01000918">
    <property type="protein sequence ID" value="GBP65070.1"/>
    <property type="molecule type" value="Genomic_DNA"/>
</dbReference>
<name>A0A4C1XPJ3_EUMVA</name>